<keyword evidence="2" id="KW-1185">Reference proteome</keyword>
<gene>
    <name evidence="1" type="ORF">V2I87_06305</name>
</gene>
<dbReference type="Proteomes" id="UP001343600">
    <property type="component" value="Unassembled WGS sequence"/>
</dbReference>
<name>A0ABU7N449_PSEVI</name>
<reference evidence="1 2" key="1">
    <citation type="submission" date="2024-01" db="EMBL/GenBank/DDBJ databases">
        <title>Characterization of Pseudomonas viridiflava in Georgia, USA.</title>
        <authorList>
            <person name="Zhao M."/>
            <person name="Dutta B."/>
        </authorList>
    </citation>
    <scope>NUCLEOTIDE SEQUENCE [LARGE SCALE GENOMIC DNA]</scope>
    <source>
        <strain evidence="1 2">21GA0539</strain>
    </source>
</reference>
<dbReference type="RefSeq" id="WP_240994791.1">
    <property type="nucleotide sequence ID" value="NZ_JAEIJH010000045.1"/>
</dbReference>
<dbReference type="EMBL" id="JAZEIP010000006">
    <property type="protein sequence ID" value="MEE4039707.1"/>
    <property type="molecule type" value="Genomic_DNA"/>
</dbReference>
<proteinExistence type="predicted"/>
<accession>A0ABU7N449</accession>
<evidence type="ECO:0000313" key="2">
    <source>
        <dbReference type="Proteomes" id="UP001343600"/>
    </source>
</evidence>
<sequence>MLWFMVGYYSDFDLDKLLKVLLTLDSGLMGDPGWEFEYIADDAGTEFYSFSADCSFSGIEPSLRNYSVEVVRDAIKESLLALVYKQPSKADHVADLIIKYRL</sequence>
<evidence type="ECO:0000313" key="1">
    <source>
        <dbReference type="EMBL" id="MEE4039707.1"/>
    </source>
</evidence>
<organism evidence="1 2">
    <name type="scientific">Pseudomonas viridiflava</name>
    <name type="common">Phytomonas viridiflava</name>
    <dbReference type="NCBI Taxonomy" id="33069"/>
    <lineage>
        <taxon>Bacteria</taxon>
        <taxon>Pseudomonadati</taxon>
        <taxon>Pseudomonadota</taxon>
        <taxon>Gammaproteobacteria</taxon>
        <taxon>Pseudomonadales</taxon>
        <taxon>Pseudomonadaceae</taxon>
        <taxon>Pseudomonas</taxon>
    </lineage>
</organism>
<protein>
    <submittedName>
        <fullName evidence="1">Uncharacterized protein</fullName>
    </submittedName>
</protein>
<comment type="caution">
    <text evidence="1">The sequence shown here is derived from an EMBL/GenBank/DDBJ whole genome shotgun (WGS) entry which is preliminary data.</text>
</comment>